<dbReference type="AlphaFoldDB" id="R8BVT6"/>
<dbReference type="InterPro" id="IPR036291">
    <property type="entry name" value="NAD(P)-bd_dom_sf"/>
</dbReference>
<dbReference type="EMBL" id="KB932824">
    <property type="protein sequence ID" value="EOO03430.1"/>
    <property type="molecule type" value="Genomic_DNA"/>
</dbReference>
<dbReference type="Gene3D" id="3.40.50.720">
    <property type="entry name" value="NAD(P)-binding Rossmann-like Domain"/>
    <property type="match status" value="1"/>
</dbReference>
<dbReference type="eggNOG" id="KOG1205">
    <property type="taxonomic scope" value="Eukaryota"/>
</dbReference>
<dbReference type="Pfam" id="PF00106">
    <property type="entry name" value="adh_short"/>
    <property type="match status" value="1"/>
</dbReference>
<dbReference type="RefSeq" id="XP_007911823.1">
    <property type="nucleotide sequence ID" value="XM_007913632.1"/>
</dbReference>
<dbReference type="GeneID" id="19321155"/>
<comment type="similarity">
    <text evidence="1">Belongs to the short-chain dehydrogenases/reductases (SDR) family.</text>
</comment>
<gene>
    <name evidence="3" type="ORF">UCRPA7_1043</name>
</gene>
<evidence type="ECO:0000313" key="3">
    <source>
        <dbReference type="EMBL" id="EOO03430.1"/>
    </source>
</evidence>
<protein>
    <submittedName>
        <fullName evidence="3">Putative short chain dehydrogenase protein</fullName>
    </submittedName>
</protein>
<dbReference type="PRINTS" id="PR00081">
    <property type="entry name" value="GDHRDH"/>
</dbReference>
<dbReference type="PANTHER" id="PTHR42901:SF1">
    <property type="entry name" value="ALCOHOL DEHYDROGENASE"/>
    <property type="match status" value="1"/>
</dbReference>
<keyword evidence="2" id="KW-0560">Oxidoreductase</keyword>
<evidence type="ECO:0000256" key="2">
    <source>
        <dbReference type="ARBA" id="ARBA00023002"/>
    </source>
</evidence>
<dbReference type="OrthoDB" id="1933717at2759"/>
<dbReference type="InterPro" id="IPR002347">
    <property type="entry name" value="SDR_fam"/>
</dbReference>
<dbReference type="KEGG" id="tmn:UCRPA7_1043"/>
<dbReference type="SUPFAM" id="SSF51735">
    <property type="entry name" value="NAD(P)-binding Rossmann-fold domains"/>
    <property type="match status" value="1"/>
</dbReference>
<dbReference type="PANTHER" id="PTHR42901">
    <property type="entry name" value="ALCOHOL DEHYDROGENASE"/>
    <property type="match status" value="1"/>
</dbReference>
<name>R8BVT6_PHAM7</name>
<dbReference type="CDD" id="cd05233">
    <property type="entry name" value="SDR_c"/>
    <property type="match status" value="1"/>
</dbReference>
<accession>R8BVT6</accession>
<dbReference type="GO" id="GO:0016491">
    <property type="term" value="F:oxidoreductase activity"/>
    <property type="evidence" value="ECO:0007669"/>
    <property type="project" value="UniProtKB-KW"/>
</dbReference>
<dbReference type="HOGENOM" id="CLU_010194_8_2_1"/>
<organism evidence="3 4">
    <name type="scientific">Phaeoacremonium minimum (strain UCR-PA7)</name>
    <name type="common">Esca disease fungus</name>
    <name type="synonym">Togninia minima</name>
    <dbReference type="NCBI Taxonomy" id="1286976"/>
    <lineage>
        <taxon>Eukaryota</taxon>
        <taxon>Fungi</taxon>
        <taxon>Dikarya</taxon>
        <taxon>Ascomycota</taxon>
        <taxon>Pezizomycotina</taxon>
        <taxon>Sordariomycetes</taxon>
        <taxon>Sordariomycetidae</taxon>
        <taxon>Togniniales</taxon>
        <taxon>Togniniaceae</taxon>
        <taxon>Phaeoacremonium</taxon>
    </lineage>
</organism>
<sequence length="263" mass="29262">MATEKIPLNLLTDVTKTVHRVPYPAISPTRPELTQAGKTILVTGGHTGVGKAIAKAFIQASAATVIIVGRRTELVAQGVDDLKQEAEKVGTNTKILSHMLDITILADVDAFWANLKDKGIFVDVLVSNAARFAKPGKLLEHGTDELWSMYEANVKAPLRLTENFYKQEGDKQKYLINISTQAVHMWELPDSQNLMTYGVTKNSGTLLYQVIADETLAEKMQTISVHPGTIFTEVWQNYGVDKTYLQFDEEDLPDTKTERDMRP</sequence>
<evidence type="ECO:0000256" key="1">
    <source>
        <dbReference type="ARBA" id="ARBA00006484"/>
    </source>
</evidence>
<proteinExistence type="inferred from homology"/>
<reference evidence="4" key="1">
    <citation type="journal article" date="2013" name="Genome Announc.">
        <title>Draft genome sequence of the ascomycete Phaeoacremonium aleophilum strain UCR-PA7, a causal agent of the esca disease complex in grapevines.</title>
        <authorList>
            <person name="Blanco-Ulate B."/>
            <person name="Rolshausen P."/>
            <person name="Cantu D."/>
        </authorList>
    </citation>
    <scope>NUCLEOTIDE SEQUENCE [LARGE SCALE GENOMIC DNA]</scope>
    <source>
        <strain evidence="4">UCR-PA7</strain>
    </source>
</reference>
<evidence type="ECO:0000313" key="4">
    <source>
        <dbReference type="Proteomes" id="UP000014074"/>
    </source>
</evidence>
<dbReference type="Proteomes" id="UP000014074">
    <property type="component" value="Unassembled WGS sequence"/>
</dbReference>
<keyword evidence="4" id="KW-1185">Reference proteome</keyword>